<protein>
    <submittedName>
        <fullName evidence="1">Propeptide PepSY amd peptidase M4</fullName>
    </submittedName>
</protein>
<evidence type="ECO:0000313" key="1">
    <source>
        <dbReference type="EMBL" id="ADR36024.1"/>
    </source>
</evidence>
<dbReference type="EMBL" id="CP002361">
    <property type="protein sequence ID" value="ADR36024.1"/>
    <property type="molecule type" value="Genomic_DNA"/>
</dbReference>
<dbReference type="AlphaFoldDB" id="E4U721"/>
<name>E4U721_OCEP5</name>
<evidence type="ECO:0000313" key="2">
    <source>
        <dbReference type="Proteomes" id="UP000008722"/>
    </source>
</evidence>
<dbReference type="Proteomes" id="UP000008722">
    <property type="component" value="Chromosome"/>
</dbReference>
<sequence length="235" mass="25241" precursor="true">MKKTTYILTAVLGLTALALVFAQGMMGGYGYPQGSGYGYGSGGYGMMGGYGDASPWGGPGYGMGMGMGGYGMGGMMMGGVYLPDARPLAEDEAKARLQSFVDRFAPGAQVRDLMAFSQNYYAQIVDKDGRGLGEVLVDRYTGAVYPEPGPNMMWNRGPAGWGVPARYDLEAAKQLAENFLDGFLPGARIMEEQAFSGYYTFDFGRDGIEGMLSINAYTGEVWVHSWHGPFLGEDE</sequence>
<dbReference type="STRING" id="670487.Ocepr_0566"/>
<dbReference type="HOGENOM" id="CLU_098908_0_0_0"/>
<reference evidence="2" key="1">
    <citation type="submission" date="2010-11" db="EMBL/GenBank/DDBJ databases">
        <title>The complete sequence of chromosome of Oceanithermus profundus DSM 14977.</title>
        <authorList>
            <consortium name="US DOE Joint Genome Institute (JGI-PGF)"/>
            <person name="Lucas S."/>
            <person name="Copeland A."/>
            <person name="Lapidus A."/>
            <person name="Bruce D."/>
            <person name="Goodwin L."/>
            <person name="Pitluck S."/>
            <person name="Kyrpides N."/>
            <person name="Mavromatis K."/>
            <person name="Pagani I."/>
            <person name="Ivanova N."/>
            <person name="Zhang X."/>
            <person name="Brettin T."/>
            <person name="Detter J.C."/>
            <person name="Tapia R."/>
            <person name="Han C."/>
            <person name="Land M."/>
            <person name="Hauser L."/>
            <person name="Markowitz V."/>
            <person name="Cheng J.-F."/>
            <person name="Hugenholtz P."/>
            <person name="Woyke T."/>
            <person name="Wu D."/>
            <person name="Tindall B."/>
            <person name="Faehnrich R."/>
            <person name="Brambilla E."/>
            <person name="Klenk H.-P."/>
            <person name="Eisen J.A."/>
        </authorList>
    </citation>
    <scope>NUCLEOTIDE SEQUENCE [LARGE SCALE GENOMIC DNA]</scope>
    <source>
        <strain evidence="2">DSM 14977 / NBRC 100410 / VKM B-2274 / 506</strain>
    </source>
</reference>
<accession>E4U721</accession>
<dbReference type="eggNOG" id="COG3212">
    <property type="taxonomic scope" value="Bacteria"/>
</dbReference>
<organism evidence="1 2">
    <name type="scientific">Oceanithermus profundus (strain DSM 14977 / NBRC 100410 / VKM B-2274 / 506)</name>
    <dbReference type="NCBI Taxonomy" id="670487"/>
    <lineage>
        <taxon>Bacteria</taxon>
        <taxon>Thermotogati</taxon>
        <taxon>Deinococcota</taxon>
        <taxon>Deinococci</taxon>
        <taxon>Thermales</taxon>
        <taxon>Thermaceae</taxon>
        <taxon>Oceanithermus</taxon>
    </lineage>
</organism>
<dbReference type="KEGG" id="opr:Ocepr_0566"/>
<keyword evidence="2" id="KW-1185">Reference proteome</keyword>
<gene>
    <name evidence="1" type="ordered locus">Ocepr_0566</name>
</gene>
<reference evidence="1 2" key="2">
    <citation type="journal article" date="2011" name="Stand. Genomic Sci.">
        <title>Complete genome sequence of Oceanithermus profundus type strain (506).</title>
        <authorList>
            <person name="Pati A."/>
            <person name="Zhang X."/>
            <person name="Lapidus A."/>
            <person name="Nolan M."/>
            <person name="Lucas S."/>
            <person name="Del Rio T.G."/>
            <person name="Tice H."/>
            <person name="Cheng J.F."/>
            <person name="Tapia R."/>
            <person name="Han C."/>
            <person name="Goodwin L."/>
            <person name="Pitluck S."/>
            <person name="Liolios K."/>
            <person name="Pagani I."/>
            <person name="Ivanova N."/>
            <person name="Mavromatis K."/>
            <person name="Chen A."/>
            <person name="Palaniappan K."/>
            <person name="Hauser L."/>
            <person name="Jeffries C.D."/>
            <person name="Brambilla E.M."/>
            <person name="Rohl A."/>
            <person name="Mwirichia R."/>
            <person name="Rohde M."/>
            <person name="Tindall B.J."/>
            <person name="Sikorski J."/>
            <person name="Wirth R."/>
            <person name="Goker M."/>
            <person name="Woyke T."/>
            <person name="Detter J.C."/>
            <person name="Bristow J."/>
            <person name="Eisen J.A."/>
            <person name="Markowitz V."/>
            <person name="Hugenholtz P."/>
            <person name="Kyrpides N.C."/>
            <person name="Klenk H.P."/>
            <person name="Land M."/>
        </authorList>
    </citation>
    <scope>NUCLEOTIDE SEQUENCE [LARGE SCALE GENOMIC DNA]</scope>
    <source>
        <strain evidence="2">DSM 14977 / NBRC 100410 / VKM B-2274 / 506</strain>
    </source>
</reference>
<proteinExistence type="predicted"/>
<dbReference type="OrthoDB" id="2082683at2"/>
<dbReference type="RefSeq" id="WP_013457194.1">
    <property type="nucleotide sequence ID" value="NC_014761.1"/>
</dbReference>